<dbReference type="GO" id="GO:0004766">
    <property type="term" value="F:spermidine synthase activity"/>
    <property type="evidence" value="ECO:0007669"/>
    <property type="project" value="TreeGrafter"/>
</dbReference>
<dbReference type="AlphaFoldDB" id="A0A3A4NGI1"/>
<dbReference type="PANTHER" id="PTHR11558">
    <property type="entry name" value="SPERMIDINE/SPERMINE SYNTHASE"/>
    <property type="match status" value="1"/>
</dbReference>
<evidence type="ECO:0000256" key="2">
    <source>
        <dbReference type="ARBA" id="ARBA00022989"/>
    </source>
</evidence>
<dbReference type="InterPro" id="IPR001045">
    <property type="entry name" value="Spermi_synthase"/>
</dbReference>
<feature type="transmembrane region" description="Helical" evidence="5">
    <location>
        <begin position="96"/>
        <end position="118"/>
    </location>
</feature>
<feature type="transmembrane region" description="Helical" evidence="5">
    <location>
        <begin position="138"/>
        <end position="159"/>
    </location>
</feature>
<name>A0A3A4NGI1_ABYX5</name>
<keyword evidence="2 5" id="KW-1133">Transmembrane helix</keyword>
<keyword evidence="3" id="KW-0745">Spermidine biosynthesis</keyword>
<feature type="transmembrane region" description="Helical" evidence="5">
    <location>
        <begin position="29"/>
        <end position="50"/>
    </location>
</feature>
<dbReference type="InterPro" id="IPR020846">
    <property type="entry name" value="MFS_dom"/>
</dbReference>
<dbReference type="CDD" id="cd06174">
    <property type="entry name" value="MFS"/>
    <property type="match status" value="1"/>
</dbReference>
<dbReference type="NCBIfam" id="NF037959">
    <property type="entry name" value="MFS_SpdSyn"/>
    <property type="match status" value="2"/>
</dbReference>
<sequence>MIERTDTYPSVATTHPETSALRDSLSAGYIFFLVLFFCSGMAALIYEITWTRRLTLVFGNTVYSVSTVLVSFMGGLAFGSILFGRFVDKHRKPVRIYGLLEIGIGVFALLLPFALAALNPAYRFLYNSAGFSGAGMVVARFVLSVSVLIIPTTFMGATLPVLSKFAVRRADHTGMGIGTLYALNTLGAVAGCFLGGFVLPGWIGINHSEHLAAAVNIIIGFTALGLSRRLDSQYSAPDEMQENAEPPIAQIAGPNDRLILLLFGVSGLLALAYEVLWTRILILLLGSSIYSFSMILTVYLLGLTAGSLLMARYVDRLKKPVQVFGWIEILIGLSVFAGMFIFRRLVFEQYALQVEPLSYLTSNFSAVLSVVLPPTILMGAAFPLVVKIWATEIRTIGRKTGTLYAVNTVGAILGSFAAGFILIPALGSKNSMFLLIFISILIGVILLVSARSREGASSLNYATAVLLIFPILNLGSNNNFMREMTDEMFESGSGKIVDFKEDATAAVAVIASPLGFKVLSVNGVVMTILCAETQLMAHLPITLAPAPDNMLMICFGMGTTFVSARKAGLEVDFVELCPYVVDTFHHFQKHASMLDQPGVGKIIADGRNYVLLSDKTYDIINIDPPPPPWSAGAVNLYTKEFYELCKQRLTPDGIICQWLPTFTSVLSESQYKMLVKTFMDVFPHTTIWNSPNQMGTYLIGTPERLVIDKNAFDEYFSRPEIRYDLSLYSAVHPPALRVLNGPAVLSLLLLDEDGAREYVSGAPVLTDDLPVIEFPLFKNGSSTKIMHPSLIPTSDSAPSVF</sequence>
<keyword evidence="1 5" id="KW-0812">Transmembrane</keyword>
<feature type="transmembrane region" description="Helical" evidence="5">
    <location>
        <begin position="289"/>
        <end position="311"/>
    </location>
</feature>
<feature type="transmembrane region" description="Helical" evidence="5">
    <location>
        <begin position="366"/>
        <end position="390"/>
    </location>
</feature>
<dbReference type="SUPFAM" id="SSF103473">
    <property type="entry name" value="MFS general substrate transporter"/>
    <property type="match status" value="1"/>
</dbReference>
<evidence type="ECO:0000256" key="3">
    <source>
        <dbReference type="ARBA" id="ARBA00023066"/>
    </source>
</evidence>
<gene>
    <name evidence="7" type="ORF">C4520_18975</name>
</gene>
<feature type="domain" description="Major facilitator superfamily (MFS) profile" evidence="6">
    <location>
        <begin position="28"/>
        <end position="455"/>
    </location>
</feature>
<dbReference type="InterPro" id="IPR036259">
    <property type="entry name" value="MFS_trans_sf"/>
</dbReference>
<dbReference type="PROSITE" id="PS50850">
    <property type="entry name" value="MFS"/>
    <property type="match status" value="1"/>
</dbReference>
<dbReference type="GO" id="GO:0005829">
    <property type="term" value="C:cytosol"/>
    <property type="evidence" value="ECO:0007669"/>
    <property type="project" value="TreeGrafter"/>
</dbReference>
<evidence type="ECO:0000256" key="5">
    <source>
        <dbReference type="SAM" id="Phobius"/>
    </source>
</evidence>
<evidence type="ECO:0000313" key="8">
    <source>
        <dbReference type="Proteomes" id="UP000265882"/>
    </source>
</evidence>
<feature type="transmembrane region" description="Helical" evidence="5">
    <location>
        <begin position="432"/>
        <end position="450"/>
    </location>
</feature>
<dbReference type="EMBL" id="QZKU01000128">
    <property type="protein sequence ID" value="RJP16100.1"/>
    <property type="molecule type" value="Genomic_DNA"/>
</dbReference>
<feature type="transmembrane region" description="Helical" evidence="5">
    <location>
        <begin position="211"/>
        <end position="227"/>
    </location>
</feature>
<reference evidence="7 8" key="1">
    <citation type="journal article" date="2017" name="ISME J.">
        <title>Energy and carbon metabolisms in a deep terrestrial subsurface fluid microbial community.</title>
        <authorList>
            <person name="Momper L."/>
            <person name="Jungbluth S.P."/>
            <person name="Lee M.D."/>
            <person name="Amend J.P."/>
        </authorList>
    </citation>
    <scope>NUCLEOTIDE SEQUENCE [LARGE SCALE GENOMIC DNA]</scope>
    <source>
        <strain evidence="7">SURF_5</strain>
    </source>
</reference>
<dbReference type="GO" id="GO:0008295">
    <property type="term" value="P:spermidine biosynthetic process"/>
    <property type="evidence" value="ECO:0007669"/>
    <property type="project" value="UniProtKB-KW"/>
</dbReference>
<feature type="transmembrane region" description="Helical" evidence="5">
    <location>
        <begin position="180"/>
        <end position="205"/>
    </location>
</feature>
<evidence type="ECO:0000256" key="1">
    <source>
        <dbReference type="ARBA" id="ARBA00022692"/>
    </source>
</evidence>
<dbReference type="SUPFAM" id="SSF53335">
    <property type="entry name" value="S-adenosyl-L-methionine-dependent methyltransferases"/>
    <property type="match status" value="1"/>
</dbReference>
<feature type="transmembrane region" description="Helical" evidence="5">
    <location>
        <begin position="258"/>
        <end position="277"/>
    </location>
</feature>
<keyword evidence="4 5" id="KW-0472">Membrane</keyword>
<feature type="transmembrane region" description="Helical" evidence="5">
    <location>
        <begin position="323"/>
        <end position="346"/>
    </location>
</feature>
<dbReference type="PANTHER" id="PTHR11558:SF11">
    <property type="entry name" value="SPERMIDINE SYNTHASE"/>
    <property type="match status" value="1"/>
</dbReference>
<dbReference type="Pfam" id="PF01564">
    <property type="entry name" value="Spermine_synth"/>
    <property type="match status" value="1"/>
</dbReference>
<evidence type="ECO:0000313" key="7">
    <source>
        <dbReference type="EMBL" id="RJP16100.1"/>
    </source>
</evidence>
<evidence type="ECO:0000259" key="6">
    <source>
        <dbReference type="PROSITE" id="PS50850"/>
    </source>
</evidence>
<feature type="transmembrane region" description="Helical" evidence="5">
    <location>
        <begin position="459"/>
        <end position="476"/>
    </location>
</feature>
<accession>A0A3A4NGI1</accession>
<evidence type="ECO:0000256" key="4">
    <source>
        <dbReference type="ARBA" id="ARBA00023136"/>
    </source>
</evidence>
<dbReference type="InterPro" id="IPR029063">
    <property type="entry name" value="SAM-dependent_MTases_sf"/>
</dbReference>
<feature type="transmembrane region" description="Helical" evidence="5">
    <location>
        <begin position="62"/>
        <end position="84"/>
    </location>
</feature>
<dbReference type="Proteomes" id="UP000265882">
    <property type="component" value="Unassembled WGS sequence"/>
</dbReference>
<protein>
    <submittedName>
        <fullName evidence="7">Spermidine synthase</fullName>
    </submittedName>
</protein>
<comment type="caution">
    <text evidence="7">The sequence shown here is derived from an EMBL/GenBank/DDBJ whole genome shotgun (WGS) entry which is preliminary data.</text>
</comment>
<dbReference type="Gene3D" id="1.20.1250.20">
    <property type="entry name" value="MFS general substrate transporter like domains"/>
    <property type="match status" value="2"/>
</dbReference>
<feature type="transmembrane region" description="Helical" evidence="5">
    <location>
        <begin position="402"/>
        <end position="426"/>
    </location>
</feature>
<dbReference type="Gene3D" id="3.40.50.150">
    <property type="entry name" value="Vaccinia Virus protein VP39"/>
    <property type="match status" value="1"/>
</dbReference>
<dbReference type="GO" id="GO:0022857">
    <property type="term" value="F:transmembrane transporter activity"/>
    <property type="evidence" value="ECO:0007669"/>
    <property type="project" value="InterPro"/>
</dbReference>
<proteinExistence type="predicted"/>
<organism evidence="7 8">
    <name type="scientific">Abyssobacteria bacterium (strain SURF_5)</name>
    <dbReference type="NCBI Taxonomy" id="2093360"/>
    <lineage>
        <taxon>Bacteria</taxon>
        <taxon>Pseudomonadati</taxon>
        <taxon>Candidatus Hydrogenedentota</taxon>
        <taxon>Candidatus Abyssobacteria</taxon>
    </lineage>
</organism>